<proteinExistence type="predicted"/>
<keyword evidence="2" id="KW-1185">Reference proteome</keyword>
<organism evidence="1 2">
    <name type="scientific">Cypionkella sinensis</name>
    <dbReference type="NCBI Taxonomy" id="1756043"/>
    <lineage>
        <taxon>Bacteria</taxon>
        <taxon>Pseudomonadati</taxon>
        <taxon>Pseudomonadota</taxon>
        <taxon>Alphaproteobacteria</taxon>
        <taxon>Rhodobacterales</taxon>
        <taxon>Paracoccaceae</taxon>
        <taxon>Cypionkella</taxon>
    </lineage>
</organism>
<dbReference type="Gene3D" id="1.10.530.10">
    <property type="match status" value="1"/>
</dbReference>
<evidence type="ECO:0000313" key="1">
    <source>
        <dbReference type="EMBL" id="MFC3180446.1"/>
    </source>
</evidence>
<evidence type="ECO:0000313" key="2">
    <source>
        <dbReference type="Proteomes" id="UP001595547"/>
    </source>
</evidence>
<dbReference type="InterPro" id="IPR023346">
    <property type="entry name" value="Lysozyme-like_dom_sf"/>
</dbReference>
<dbReference type="SUPFAM" id="SSF53955">
    <property type="entry name" value="Lysozyme-like"/>
    <property type="match status" value="1"/>
</dbReference>
<dbReference type="Proteomes" id="UP001595547">
    <property type="component" value="Unassembled WGS sequence"/>
</dbReference>
<dbReference type="InterPro" id="IPR052354">
    <property type="entry name" value="Cell_Wall_Dynamics_Protein"/>
</dbReference>
<dbReference type="EMBL" id="JBHRTO010000001">
    <property type="protein sequence ID" value="MFC3180446.1"/>
    <property type="molecule type" value="Genomic_DNA"/>
</dbReference>
<dbReference type="PANTHER" id="PTHR34408">
    <property type="entry name" value="FAMILY PROTEIN, PUTATIVE-RELATED"/>
    <property type="match status" value="1"/>
</dbReference>
<comment type="caution">
    <text evidence="1">The sequence shown here is derived from an EMBL/GenBank/DDBJ whole genome shotgun (WGS) entry which is preliminary data.</text>
</comment>
<gene>
    <name evidence="1" type="ORF">ACFOGH_05560</name>
</gene>
<reference evidence="2" key="1">
    <citation type="journal article" date="2019" name="Int. J. Syst. Evol. Microbiol.">
        <title>The Global Catalogue of Microorganisms (GCM) 10K type strain sequencing project: providing services to taxonomists for standard genome sequencing and annotation.</title>
        <authorList>
            <consortium name="The Broad Institute Genomics Platform"/>
            <consortium name="The Broad Institute Genome Sequencing Center for Infectious Disease"/>
            <person name="Wu L."/>
            <person name="Ma J."/>
        </authorList>
    </citation>
    <scope>NUCLEOTIDE SEQUENCE [LARGE SCALE GENOMIC DNA]</scope>
    <source>
        <strain evidence="2">KCTC 52039</strain>
    </source>
</reference>
<dbReference type="PANTHER" id="PTHR34408:SF2">
    <property type="entry name" value="CELL WALL-BINDING PROTEIN YWSB"/>
    <property type="match status" value="1"/>
</dbReference>
<accession>A0ABV7IYP2</accession>
<dbReference type="RefSeq" id="WP_380072070.1">
    <property type="nucleotide sequence ID" value="NZ_JBHRTO010000001.1"/>
</dbReference>
<protein>
    <submittedName>
        <fullName evidence="1">Peptidoglycan-binding protein</fullName>
    </submittedName>
</protein>
<sequence>MIVTPAFLSKLAGAPVNANMVSTISGLVMQPVGLDRPHRLAHYLGQLAHESGCWKYDREIWGPTPAQTRYDTRTDLGNTAALDGDGYRFRGRGPIQITGRANYAGFTAWCRKFNPSAPDFTASPDAVVTDPWEGLGPIWYWDTRKINKLADAGDITAVTKCINGGTNGLTDRIRLTVAASLFLSGSADAKSFQRAHGLKADGMIGPITRSVLHKALTGQPVVTFAL</sequence>
<name>A0ABV7IYP2_9RHOB</name>